<dbReference type="SUPFAM" id="SSF56563">
    <property type="entry name" value="Major capsid protein gp5"/>
    <property type="match status" value="1"/>
</dbReference>
<comment type="caution">
    <text evidence="3">The sequence shown here is derived from an EMBL/GenBank/DDBJ whole genome shotgun (WGS) entry which is preliminary data.</text>
</comment>
<dbReference type="EMBL" id="JBHUIR010000029">
    <property type="protein sequence ID" value="MFD2259878.1"/>
    <property type="molecule type" value="Genomic_DNA"/>
</dbReference>
<accession>A0ABW5DH82</accession>
<sequence>MTAGAQAGAVETKSADISAALEELMYSFEAFKEANDQRLKELERRSADPLTAEKVERISEALDEQKRLIDAVVLKNSRPPLALDGGASAHPPSEHKQAFEAYVRTGDERRLRSLEEKAMSYGTPADGGYLVPDETENEIGRRLAQISPIRSIASVRKISSAVLKKPFATTGIGTGWVAETASRTQTTTNTLAELSFATAELYAMPAATAALLEDSMVDLDAWIAGEIETVFAEQEGKAFVEGDGSNKPKGFLSYTTVADASWSWGNLGYIATGNASGLASSSPTDTLIDLVYALKAGYRQNATWVMNRKTQAALRKLKDDNGQYIWQPPAAAGSRAMLMGFPVVEAEDMPDIGAGNYPIAFGDFRRGYLVVDRAGVRILRDPYSAKPYVLFYTTKRVGGGIQDFEAIKLLKVAAN</sequence>
<dbReference type="Gene3D" id="3.30.2320.10">
    <property type="entry name" value="hypothetical protein PF0899 domain"/>
    <property type="match status" value="1"/>
</dbReference>
<dbReference type="InterPro" id="IPR024455">
    <property type="entry name" value="Phage_capsid"/>
</dbReference>
<keyword evidence="4" id="KW-1185">Reference proteome</keyword>
<evidence type="ECO:0000256" key="1">
    <source>
        <dbReference type="ARBA" id="ARBA00004328"/>
    </source>
</evidence>
<protein>
    <submittedName>
        <fullName evidence="3">Phage major capsid protein</fullName>
    </submittedName>
</protein>
<feature type="domain" description="Phage capsid-like C-terminal" evidence="2">
    <location>
        <begin position="127"/>
        <end position="411"/>
    </location>
</feature>
<dbReference type="Proteomes" id="UP001597373">
    <property type="component" value="Unassembled WGS sequence"/>
</dbReference>
<dbReference type="NCBIfam" id="TIGR01554">
    <property type="entry name" value="major_cap_HK97"/>
    <property type="match status" value="1"/>
</dbReference>
<dbReference type="RefSeq" id="WP_345097676.1">
    <property type="nucleotide sequence ID" value="NZ_BAABGS010000008.1"/>
</dbReference>
<dbReference type="InterPro" id="IPR054612">
    <property type="entry name" value="Phage_capsid-like_C"/>
</dbReference>
<dbReference type="Gene3D" id="3.30.2400.10">
    <property type="entry name" value="Major capsid protein gp5"/>
    <property type="match status" value="1"/>
</dbReference>
<name>A0ABW5DH82_9HYPH</name>
<evidence type="ECO:0000259" key="2">
    <source>
        <dbReference type="Pfam" id="PF05065"/>
    </source>
</evidence>
<proteinExistence type="predicted"/>
<evidence type="ECO:0000313" key="3">
    <source>
        <dbReference type="EMBL" id="MFD2259878.1"/>
    </source>
</evidence>
<gene>
    <name evidence="3" type="ORF">ACFSMZ_08880</name>
</gene>
<reference evidence="4" key="1">
    <citation type="journal article" date="2019" name="Int. J. Syst. Evol. Microbiol.">
        <title>The Global Catalogue of Microorganisms (GCM) 10K type strain sequencing project: providing services to taxonomists for standard genome sequencing and annotation.</title>
        <authorList>
            <consortium name="The Broad Institute Genomics Platform"/>
            <consortium name="The Broad Institute Genome Sequencing Center for Infectious Disease"/>
            <person name="Wu L."/>
            <person name="Ma J."/>
        </authorList>
    </citation>
    <scope>NUCLEOTIDE SEQUENCE [LARGE SCALE GENOMIC DNA]</scope>
    <source>
        <strain evidence="4">KCTC 23707</strain>
    </source>
</reference>
<organism evidence="3 4">
    <name type="scientific">Chelativorans composti</name>
    <dbReference type="NCBI Taxonomy" id="768533"/>
    <lineage>
        <taxon>Bacteria</taxon>
        <taxon>Pseudomonadati</taxon>
        <taxon>Pseudomonadota</taxon>
        <taxon>Alphaproteobacteria</taxon>
        <taxon>Hyphomicrobiales</taxon>
        <taxon>Phyllobacteriaceae</taxon>
        <taxon>Chelativorans</taxon>
    </lineage>
</organism>
<comment type="subcellular location">
    <subcellularLocation>
        <location evidence="1">Virion</location>
    </subcellularLocation>
</comment>
<dbReference type="Pfam" id="PF05065">
    <property type="entry name" value="Phage_capsid"/>
    <property type="match status" value="1"/>
</dbReference>
<evidence type="ECO:0000313" key="4">
    <source>
        <dbReference type="Proteomes" id="UP001597373"/>
    </source>
</evidence>